<comment type="caution">
    <text evidence="1">The sequence shown here is derived from an EMBL/GenBank/DDBJ whole genome shotgun (WGS) entry which is preliminary data.</text>
</comment>
<reference evidence="1" key="1">
    <citation type="submission" date="2021-06" db="EMBL/GenBank/DDBJ databases">
        <authorList>
            <person name="Kallberg Y."/>
            <person name="Tangrot J."/>
            <person name="Rosling A."/>
        </authorList>
    </citation>
    <scope>NUCLEOTIDE SEQUENCE</scope>
    <source>
        <strain evidence="1">CL356</strain>
    </source>
</reference>
<gene>
    <name evidence="1" type="ORF">ACOLOM_LOCUS7454</name>
</gene>
<protein>
    <submittedName>
        <fullName evidence="1">13297_t:CDS:1</fullName>
    </submittedName>
</protein>
<dbReference type="Proteomes" id="UP000789525">
    <property type="component" value="Unassembled WGS sequence"/>
</dbReference>
<name>A0ACA9N3Y7_9GLOM</name>
<organism evidence="1 2">
    <name type="scientific">Acaulospora colombiana</name>
    <dbReference type="NCBI Taxonomy" id="27376"/>
    <lineage>
        <taxon>Eukaryota</taxon>
        <taxon>Fungi</taxon>
        <taxon>Fungi incertae sedis</taxon>
        <taxon>Mucoromycota</taxon>
        <taxon>Glomeromycotina</taxon>
        <taxon>Glomeromycetes</taxon>
        <taxon>Diversisporales</taxon>
        <taxon>Acaulosporaceae</taxon>
        <taxon>Acaulospora</taxon>
    </lineage>
</organism>
<dbReference type="EMBL" id="CAJVPT010017197">
    <property type="protein sequence ID" value="CAG8624710.1"/>
    <property type="molecule type" value="Genomic_DNA"/>
</dbReference>
<proteinExistence type="predicted"/>
<keyword evidence="2" id="KW-1185">Reference proteome</keyword>
<sequence>AYRVCGALIDKTALKQYIFSKEIPFYELTMYVAVPPANHLYILNSVRQPSTHIMILPLLALIGLTNAAVIQRDSSLPNIVIGNDDGWATANIRSFYDELKAAGFKAIISAPADNKSGTSGLDLPPIPLITAGEFNTIPALSPATGSDSNDPNIHYVNSFPATAVRYGIDEFAPKVFGAKPQLVVTGVNVGGGLNSGAATLAVDRGIPAIAFSGKGGSQHIYSEPDSVADVYAKVATKVVQTVVAAGAPYLPAKVGLNVNIGMATESLCQNPSDFKFVLSRLNPDINPLTDDVDQCGTNHLPTESSVLGRGNCYVSISAFSSKTKLDVSKDVQKVVRDKLASILTCN</sequence>
<evidence type="ECO:0000313" key="1">
    <source>
        <dbReference type="EMBL" id="CAG8624710.1"/>
    </source>
</evidence>
<evidence type="ECO:0000313" key="2">
    <source>
        <dbReference type="Proteomes" id="UP000789525"/>
    </source>
</evidence>
<accession>A0ACA9N3Y7</accession>
<feature type="non-terminal residue" evidence="1">
    <location>
        <position position="1"/>
    </location>
</feature>